<evidence type="ECO:0000313" key="3">
    <source>
        <dbReference type="Proteomes" id="UP000887013"/>
    </source>
</evidence>
<dbReference type="EMBL" id="BMAW01070686">
    <property type="protein sequence ID" value="GFT74555.1"/>
    <property type="molecule type" value="Genomic_DNA"/>
</dbReference>
<gene>
    <name evidence="2" type="ORF">NPIL_524271</name>
</gene>
<name>A0A8X6PLK2_NEPPI</name>
<sequence>MQIRQPIMNTDALDPDPVLRCMPTKPDSGRPHKPCSAMRRNWISQGSCKVLTTKSKAETFSAQAAELETLAPESAAGTSSAREASRRLGLPPSSWSS</sequence>
<comment type="caution">
    <text evidence="2">The sequence shown here is derived from an EMBL/GenBank/DDBJ whole genome shotgun (WGS) entry which is preliminary data.</text>
</comment>
<protein>
    <submittedName>
        <fullName evidence="2">Uncharacterized protein</fullName>
    </submittedName>
</protein>
<dbReference type="AlphaFoldDB" id="A0A8X6PLK2"/>
<reference evidence="2" key="1">
    <citation type="submission" date="2020-08" db="EMBL/GenBank/DDBJ databases">
        <title>Multicomponent nature underlies the extraordinary mechanical properties of spider dragline silk.</title>
        <authorList>
            <person name="Kono N."/>
            <person name="Nakamura H."/>
            <person name="Mori M."/>
            <person name="Yoshida Y."/>
            <person name="Ohtoshi R."/>
            <person name="Malay A.D."/>
            <person name="Moran D.A.P."/>
            <person name="Tomita M."/>
            <person name="Numata K."/>
            <person name="Arakawa K."/>
        </authorList>
    </citation>
    <scope>NUCLEOTIDE SEQUENCE</scope>
</reference>
<organism evidence="2 3">
    <name type="scientific">Nephila pilipes</name>
    <name type="common">Giant wood spider</name>
    <name type="synonym">Nephila maculata</name>
    <dbReference type="NCBI Taxonomy" id="299642"/>
    <lineage>
        <taxon>Eukaryota</taxon>
        <taxon>Metazoa</taxon>
        <taxon>Ecdysozoa</taxon>
        <taxon>Arthropoda</taxon>
        <taxon>Chelicerata</taxon>
        <taxon>Arachnida</taxon>
        <taxon>Araneae</taxon>
        <taxon>Araneomorphae</taxon>
        <taxon>Entelegynae</taxon>
        <taxon>Araneoidea</taxon>
        <taxon>Nephilidae</taxon>
        <taxon>Nephila</taxon>
    </lineage>
</organism>
<proteinExistence type="predicted"/>
<keyword evidence="3" id="KW-1185">Reference proteome</keyword>
<accession>A0A8X6PLK2</accession>
<evidence type="ECO:0000256" key="1">
    <source>
        <dbReference type="SAM" id="MobiDB-lite"/>
    </source>
</evidence>
<dbReference type="Proteomes" id="UP000887013">
    <property type="component" value="Unassembled WGS sequence"/>
</dbReference>
<feature type="region of interest" description="Disordered" evidence="1">
    <location>
        <begin position="71"/>
        <end position="97"/>
    </location>
</feature>
<evidence type="ECO:0000313" key="2">
    <source>
        <dbReference type="EMBL" id="GFT74555.1"/>
    </source>
</evidence>